<evidence type="ECO:0000259" key="5">
    <source>
        <dbReference type="Pfam" id="PF26387"/>
    </source>
</evidence>
<accession>A0A1I0W3I6</accession>
<keyword evidence="8" id="KW-1185">Reference proteome</keyword>
<feature type="domain" description="DUF6079" evidence="4">
    <location>
        <begin position="697"/>
        <end position="830"/>
    </location>
</feature>
<dbReference type="Pfam" id="PF26388">
    <property type="entry name" value="DUF6079_6th"/>
    <property type="match status" value="1"/>
</dbReference>
<gene>
    <name evidence="7" type="ORF">SAMN04488072_102182</name>
</gene>
<sequence>MKYSDLIHFEPIESVVQLKDADEKQSAFNLLDTYVISERMAEILDELVMEQLQFNRPADNKSMLIVGNYGTGKSHLMSVISTIAELDGSSERVQNEKVANKAKEVEGKFKVIRTEIGSVQTSFRDIICGAIEDGLEDLGVDYTFPAVDEIRNNKDSLMEMMAAFHEVYPDQGLLLVVDELLDYLKGRKEQELFLDLGFLRELGEICSKTKFRFIAGVQEMLFDNPKFQFVAEQLRRVRERFEQVSIVREDIAYVVSQRLLKKDDKQKALIREHLQKFTNLYDRLGEELEQYVNLFPIHPSYLSTFEKVTVAEKRVILKTLSNEMRKVMENEVPDGKPGLISFDSYWPYIENDPSLKSNPDIKEVMTKTKILQDKVENAFTKPLYKPMARRIVQALAVFRLTTDDIYAQLGLTPEELKDNLLLHIDLLDEDDAAYFLKTTVESVLKEIQKTVSYQYISANETNGQYFLDIKKDVAVDDLIEQKAEGLVDDQLDRYYFEALKRATEVSDSTYKTNYRIWMHELPWPNQKVTRQGYIFFGAPNERSTGQPPRDFYIYLLQPFAPPKFKDEHKSDEVFFKLVDKDEAFMRSLKLYAGAQEMAVTAASSTRKLYESKADTYLKELVKWLRENLTTAFELTYKGKTDRVAEYDIFITPGATVKEVINDVSSECLSQHFDEKYPDYPAFGKLQTPMTNESLSIYVQDALKNLNGANNRQGYAILNGLVLLDEKGKLNPRQSGYAKWVIEKLEGKAQGQVVNHSEFIEDVYTSQGIEDIKQTKEFKMEPELFTVVLAALVNNGDIVITIDGKTYDAMNFEELVKVSLNDFTSFSHIKKPSGLPMPSIRAIFNLFDIDEALTREHALQTGIAQMLSESRKVLEEIVKMSNDVKDGFPIWEGKILSESEINDYREQLSTFKEFLEGLQVYNSKAKLQNLKYTVEEIKEQANALKLLDDLKNLRDKSFEYGKEISYLQTAQHQLPQEYKWHDDVENAITDLVHALKEGENAQKEFQALEEIKNKYIDIYMQLHNQHRINATEDNEKSKLLNDQRHQALKELSDINILPSQILQDWQQKINSLKSCWNLTKEDLHQKPICPHCRFRPKDENLNNKASLEILSENLDELLNNWTESLIANLNDDEVRKSISLLNEDEKQIINELLDKGELRLPIDVKFIQVIKELFQGIEKVEVSISDLKETFANGSPLTINEVRNRFEQMLREQVGNFSSDRVRIMLKQ</sequence>
<proteinExistence type="predicted"/>
<dbReference type="Pfam" id="PF26383">
    <property type="entry name" value="DUF6079_2nd"/>
    <property type="match status" value="1"/>
</dbReference>
<dbReference type="Pfam" id="PF26387">
    <property type="entry name" value="DUF6079_5th"/>
    <property type="match status" value="1"/>
</dbReference>
<feature type="domain" description="DUF6079" evidence="6">
    <location>
        <begin position="1030"/>
        <end position="1119"/>
    </location>
</feature>
<dbReference type="RefSeq" id="WP_090233733.1">
    <property type="nucleotide sequence ID" value="NZ_FOJW01000002.1"/>
</dbReference>
<evidence type="ECO:0000259" key="1">
    <source>
        <dbReference type="Pfam" id="PF19557"/>
    </source>
</evidence>
<dbReference type="Proteomes" id="UP000198642">
    <property type="component" value="Unassembled WGS sequence"/>
</dbReference>
<name>A0A1I0W3I6_9BACI</name>
<evidence type="ECO:0000259" key="3">
    <source>
        <dbReference type="Pfam" id="PF26384"/>
    </source>
</evidence>
<dbReference type="Pfam" id="PF19557">
    <property type="entry name" value="DUF6079_1st"/>
    <property type="match status" value="1"/>
</dbReference>
<evidence type="ECO:0000313" key="8">
    <source>
        <dbReference type="Proteomes" id="UP000198642"/>
    </source>
</evidence>
<evidence type="ECO:0000313" key="7">
    <source>
        <dbReference type="EMBL" id="SFA83192.1"/>
    </source>
</evidence>
<organism evidence="7 8">
    <name type="scientific">Lentibacillus halodurans</name>
    <dbReference type="NCBI Taxonomy" id="237679"/>
    <lineage>
        <taxon>Bacteria</taxon>
        <taxon>Bacillati</taxon>
        <taxon>Bacillota</taxon>
        <taxon>Bacilli</taxon>
        <taxon>Bacillales</taxon>
        <taxon>Bacillaceae</taxon>
        <taxon>Lentibacillus</taxon>
    </lineage>
</organism>
<protein>
    <submittedName>
        <fullName evidence="7">Uncharacterized protein</fullName>
    </submittedName>
</protein>
<dbReference type="InterPro" id="IPR045725">
    <property type="entry name" value="DUF6079_N"/>
</dbReference>
<reference evidence="7 8" key="1">
    <citation type="submission" date="2016-10" db="EMBL/GenBank/DDBJ databases">
        <authorList>
            <person name="de Groot N.N."/>
        </authorList>
    </citation>
    <scope>NUCLEOTIDE SEQUENCE [LARGE SCALE GENOMIC DNA]</scope>
    <source>
        <strain evidence="7 8">CGMCC 1.3702</strain>
    </source>
</reference>
<dbReference type="EMBL" id="FOJW01000002">
    <property type="protein sequence ID" value="SFA83192.1"/>
    <property type="molecule type" value="Genomic_DNA"/>
</dbReference>
<evidence type="ECO:0000259" key="4">
    <source>
        <dbReference type="Pfam" id="PF26385"/>
    </source>
</evidence>
<dbReference type="InterPro" id="IPR058569">
    <property type="entry name" value="DUF6079_2nd"/>
</dbReference>
<dbReference type="Pfam" id="PF26385">
    <property type="entry name" value="DUF6079_4th"/>
    <property type="match status" value="1"/>
</dbReference>
<dbReference type="InterPro" id="IPR027417">
    <property type="entry name" value="P-loop_NTPase"/>
</dbReference>
<dbReference type="Gene3D" id="3.40.50.300">
    <property type="entry name" value="P-loop containing nucleotide triphosphate hydrolases"/>
    <property type="match status" value="1"/>
</dbReference>
<dbReference type="InterPro" id="IPR058573">
    <property type="entry name" value="DUF6079_5th"/>
</dbReference>
<evidence type="ECO:0000259" key="2">
    <source>
        <dbReference type="Pfam" id="PF26383"/>
    </source>
</evidence>
<dbReference type="Pfam" id="PF26384">
    <property type="entry name" value="DUF6079_3rd"/>
    <property type="match status" value="1"/>
</dbReference>
<feature type="domain" description="DUF6079" evidence="1">
    <location>
        <begin position="19"/>
        <end position="248"/>
    </location>
</feature>
<dbReference type="OrthoDB" id="8780745at2"/>
<dbReference type="InterPro" id="IPR058571">
    <property type="entry name" value="DUF6079_3rd"/>
</dbReference>
<dbReference type="STRING" id="237679.SAMN04488072_102182"/>
<dbReference type="AlphaFoldDB" id="A0A1I0W3I6"/>
<feature type="domain" description="DUF6079" evidence="3">
    <location>
        <begin position="478"/>
        <end position="676"/>
    </location>
</feature>
<dbReference type="InterPro" id="IPR058574">
    <property type="entry name" value="DUF6079_6th"/>
</dbReference>
<feature type="domain" description="DUF6079" evidence="2">
    <location>
        <begin position="264"/>
        <end position="473"/>
    </location>
</feature>
<dbReference type="InterPro" id="IPR058572">
    <property type="entry name" value="DUF6079_4th"/>
</dbReference>
<feature type="domain" description="DUF6079" evidence="5">
    <location>
        <begin position="835"/>
        <end position="1022"/>
    </location>
</feature>
<evidence type="ECO:0000259" key="6">
    <source>
        <dbReference type="Pfam" id="PF26388"/>
    </source>
</evidence>